<sequence>MASRNPAPDDTAAGLHGALPIDAAYNLPLRAAFAYYVDNLSQAEIAEKLQVSRASVHNYLRQAQQEGIVRISLDPGIAARQELADRIADRFDLQAVYIVPSLAGEVRPSVFRAAAMWLGDLLEGVDSLGVAWGETVHEVASLLPQRSRRDLHIVQLIGSMTLPFRFTAESCTALIADRFGADCFNFHAPAVLSDPALVSALCAEPILADHLVRMAKCDAALFAIGLSTVDSHIVQCGVATEQELAIYQEDGAAAVIAGRFIDANGVPISGPLNGRVIGIDLDRLRAISKRIVVSAGPERVEALRAALVGGFATHLVTDERTAACLVGEGTAA</sequence>
<evidence type="ECO:0000259" key="6">
    <source>
        <dbReference type="Pfam" id="PF08281"/>
    </source>
</evidence>
<dbReference type="InterPro" id="IPR007324">
    <property type="entry name" value="Sugar-bd_dom_put"/>
</dbReference>
<dbReference type="InterPro" id="IPR013324">
    <property type="entry name" value="RNA_pol_sigma_r3/r4-like"/>
</dbReference>
<dbReference type="Pfam" id="PF08281">
    <property type="entry name" value="Sigma70_r4_2"/>
    <property type="match status" value="1"/>
</dbReference>
<comment type="similarity">
    <text evidence="1">Belongs to the SorC transcriptional regulatory family.</text>
</comment>
<dbReference type="GO" id="GO:0003677">
    <property type="term" value="F:DNA binding"/>
    <property type="evidence" value="ECO:0007669"/>
    <property type="project" value="UniProtKB-KW"/>
</dbReference>
<dbReference type="GO" id="GO:0016987">
    <property type="term" value="F:sigma factor activity"/>
    <property type="evidence" value="ECO:0007669"/>
    <property type="project" value="InterPro"/>
</dbReference>
<dbReference type="Proteomes" id="UP000264310">
    <property type="component" value="Unassembled WGS sequence"/>
</dbReference>
<feature type="domain" description="RNA polymerase sigma factor 70 region 4 type 2" evidence="6">
    <location>
        <begin position="30"/>
        <end position="63"/>
    </location>
</feature>
<evidence type="ECO:0000259" key="5">
    <source>
        <dbReference type="Pfam" id="PF04198"/>
    </source>
</evidence>
<dbReference type="GO" id="GO:0006352">
    <property type="term" value="P:DNA-templated transcription initiation"/>
    <property type="evidence" value="ECO:0007669"/>
    <property type="project" value="InterPro"/>
</dbReference>
<dbReference type="InterPro" id="IPR013249">
    <property type="entry name" value="RNA_pol_sigma70_r4_t2"/>
</dbReference>
<dbReference type="OrthoDB" id="7355674at2"/>
<evidence type="ECO:0000256" key="1">
    <source>
        <dbReference type="ARBA" id="ARBA00010466"/>
    </source>
</evidence>
<evidence type="ECO:0000313" key="7">
    <source>
        <dbReference type="EMBL" id="RFC65955.1"/>
    </source>
</evidence>
<dbReference type="InterPro" id="IPR036388">
    <property type="entry name" value="WH-like_DNA-bd_sf"/>
</dbReference>
<evidence type="ECO:0000256" key="3">
    <source>
        <dbReference type="ARBA" id="ARBA00023125"/>
    </source>
</evidence>
<evidence type="ECO:0000313" key="8">
    <source>
        <dbReference type="Proteomes" id="UP000264310"/>
    </source>
</evidence>
<dbReference type="GO" id="GO:0030246">
    <property type="term" value="F:carbohydrate binding"/>
    <property type="evidence" value="ECO:0007669"/>
    <property type="project" value="InterPro"/>
</dbReference>
<dbReference type="PANTHER" id="PTHR34294:SF1">
    <property type="entry name" value="TRANSCRIPTIONAL REGULATOR LSRR"/>
    <property type="match status" value="1"/>
</dbReference>
<dbReference type="InterPro" id="IPR001387">
    <property type="entry name" value="Cro/C1-type_HTH"/>
</dbReference>
<reference evidence="7 8" key="1">
    <citation type="submission" date="2018-08" db="EMBL/GenBank/DDBJ databases">
        <title>Fulvimarina sp. 85, whole genome shotgun sequence.</title>
        <authorList>
            <person name="Tuo L."/>
        </authorList>
    </citation>
    <scope>NUCLEOTIDE SEQUENCE [LARGE SCALE GENOMIC DNA]</scope>
    <source>
        <strain evidence="7 8">85</strain>
    </source>
</reference>
<evidence type="ECO:0000256" key="4">
    <source>
        <dbReference type="ARBA" id="ARBA00023163"/>
    </source>
</evidence>
<dbReference type="Pfam" id="PF04198">
    <property type="entry name" value="Sugar-bind"/>
    <property type="match status" value="1"/>
</dbReference>
<dbReference type="CDD" id="cd00093">
    <property type="entry name" value="HTH_XRE"/>
    <property type="match status" value="1"/>
</dbReference>
<keyword evidence="8" id="KW-1185">Reference proteome</keyword>
<dbReference type="Gene3D" id="1.10.10.10">
    <property type="entry name" value="Winged helix-like DNA-binding domain superfamily/Winged helix DNA-binding domain"/>
    <property type="match status" value="1"/>
</dbReference>
<dbReference type="EMBL" id="QURL01000001">
    <property type="protein sequence ID" value="RFC65955.1"/>
    <property type="molecule type" value="Genomic_DNA"/>
</dbReference>
<evidence type="ECO:0000256" key="2">
    <source>
        <dbReference type="ARBA" id="ARBA00023015"/>
    </source>
</evidence>
<keyword evidence="3" id="KW-0238">DNA-binding</keyword>
<dbReference type="PANTHER" id="PTHR34294">
    <property type="entry name" value="TRANSCRIPTIONAL REGULATOR-RELATED"/>
    <property type="match status" value="1"/>
</dbReference>
<keyword evidence="4" id="KW-0804">Transcription</keyword>
<organism evidence="7 8">
    <name type="scientific">Fulvimarina endophytica</name>
    <dbReference type="NCBI Taxonomy" id="2293836"/>
    <lineage>
        <taxon>Bacteria</taxon>
        <taxon>Pseudomonadati</taxon>
        <taxon>Pseudomonadota</taxon>
        <taxon>Alphaproteobacteria</taxon>
        <taxon>Hyphomicrobiales</taxon>
        <taxon>Aurantimonadaceae</taxon>
        <taxon>Fulvimarina</taxon>
    </lineage>
</organism>
<feature type="domain" description="Sugar-binding" evidence="5">
    <location>
        <begin position="81"/>
        <end position="326"/>
    </location>
</feature>
<dbReference type="InterPro" id="IPR037171">
    <property type="entry name" value="NagB/RpiA_transferase-like"/>
</dbReference>
<gene>
    <name evidence="7" type="ORF">DYI37_00210</name>
</gene>
<dbReference type="SUPFAM" id="SSF88659">
    <property type="entry name" value="Sigma3 and sigma4 domains of RNA polymerase sigma factors"/>
    <property type="match status" value="1"/>
</dbReference>
<name>A0A371X9P6_9HYPH</name>
<keyword evidence="2" id="KW-0805">Transcription regulation</keyword>
<protein>
    <submittedName>
        <fullName evidence="7">Sugar-binding transcriptional regulator</fullName>
    </submittedName>
</protein>
<comment type="caution">
    <text evidence="7">The sequence shown here is derived from an EMBL/GenBank/DDBJ whole genome shotgun (WGS) entry which is preliminary data.</text>
</comment>
<accession>A0A371X9P6</accession>
<proteinExistence type="inferred from homology"/>
<dbReference type="RefSeq" id="WP_116681204.1">
    <property type="nucleotide sequence ID" value="NZ_QURL01000001.1"/>
</dbReference>
<dbReference type="Gene3D" id="3.40.50.1360">
    <property type="match status" value="1"/>
</dbReference>
<dbReference type="SUPFAM" id="SSF100950">
    <property type="entry name" value="NagB/RpiA/CoA transferase-like"/>
    <property type="match status" value="1"/>
</dbReference>
<dbReference type="InterPro" id="IPR051054">
    <property type="entry name" value="SorC_transcr_regulators"/>
</dbReference>
<dbReference type="AlphaFoldDB" id="A0A371X9P6"/>